<keyword evidence="2 7" id="KW-0548">Nucleotidyltransferase</keyword>
<feature type="region of interest" description="Adenylyl removase" evidence="7">
    <location>
        <begin position="1"/>
        <end position="464"/>
    </location>
</feature>
<dbReference type="SUPFAM" id="SSF81301">
    <property type="entry name" value="Nucleotidyltransferase"/>
    <property type="match status" value="2"/>
</dbReference>
<evidence type="ECO:0000256" key="1">
    <source>
        <dbReference type="ARBA" id="ARBA00022679"/>
    </source>
</evidence>
<keyword evidence="10" id="KW-0436">Ligase</keyword>
<evidence type="ECO:0000256" key="4">
    <source>
        <dbReference type="ARBA" id="ARBA00022840"/>
    </source>
</evidence>
<dbReference type="EC" id="2.7.7.89" evidence="7"/>
<dbReference type="Pfam" id="PF08335">
    <property type="entry name" value="GlnD_UR_UTase"/>
    <property type="match status" value="2"/>
</dbReference>
<comment type="catalytic activity">
    <reaction evidence="7">
        <text>[glutamine synthetase]-O(4)-(5'-adenylyl)-L-tyrosine + phosphate = [glutamine synthetase]-L-tyrosine + ADP</text>
        <dbReference type="Rhea" id="RHEA:43716"/>
        <dbReference type="Rhea" id="RHEA-COMP:10660"/>
        <dbReference type="Rhea" id="RHEA-COMP:10661"/>
        <dbReference type="ChEBI" id="CHEBI:43474"/>
        <dbReference type="ChEBI" id="CHEBI:46858"/>
        <dbReference type="ChEBI" id="CHEBI:83624"/>
        <dbReference type="ChEBI" id="CHEBI:456216"/>
        <dbReference type="EC" id="2.7.7.89"/>
    </reaction>
</comment>
<evidence type="ECO:0000256" key="2">
    <source>
        <dbReference type="ARBA" id="ARBA00022695"/>
    </source>
</evidence>
<comment type="cofactor">
    <cofactor evidence="7">
        <name>Mg(2+)</name>
        <dbReference type="ChEBI" id="CHEBI:18420"/>
    </cofactor>
</comment>
<dbReference type="GO" id="GO:0016874">
    <property type="term" value="F:ligase activity"/>
    <property type="evidence" value="ECO:0007669"/>
    <property type="project" value="UniProtKB-KW"/>
</dbReference>
<comment type="catalytic activity">
    <reaction evidence="7">
        <text>[glutamine synthetase]-L-tyrosine + ATP = [glutamine synthetase]-O(4)-(5'-adenylyl)-L-tyrosine + diphosphate</text>
        <dbReference type="Rhea" id="RHEA:18589"/>
        <dbReference type="Rhea" id="RHEA-COMP:10660"/>
        <dbReference type="Rhea" id="RHEA-COMP:10661"/>
        <dbReference type="ChEBI" id="CHEBI:30616"/>
        <dbReference type="ChEBI" id="CHEBI:33019"/>
        <dbReference type="ChEBI" id="CHEBI:46858"/>
        <dbReference type="ChEBI" id="CHEBI:83624"/>
        <dbReference type="EC" id="2.7.7.42"/>
    </reaction>
</comment>
<feature type="domain" description="PII-uridylyltransferase/Glutamine-synthetase adenylyltransferase" evidence="9">
    <location>
        <begin position="328"/>
        <end position="461"/>
    </location>
</feature>
<feature type="domain" description="PII-uridylyltransferase/Glutamine-synthetase adenylyltransferase" evidence="9">
    <location>
        <begin position="838"/>
        <end position="925"/>
    </location>
</feature>
<accession>A0A839SRX9</accession>
<proteinExistence type="inferred from homology"/>
<dbReference type="AlphaFoldDB" id="A0A839SRX9"/>
<keyword evidence="1 7" id="KW-0808">Transferase</keyword>
<keyword evidence="4 7" id="KW-0067">ATP-binding</keyword>
<dbReference type="EC" id="2.7.7.42" evidence="7"/>
<dbReference type="GO" id="GO:0005524">
    <property type="term" value="F:ATP binding"/>
    <property type="evidence" value="ECO:0007669"/>
    <property type="project" value="UniProtKB-UniRule"/>
</dbReference>
<keyword evidence="11" id="KW-1185">Reference proteome</keyword>
<dbReference type="RefSeq" id="WP_183415296.1">
    <property type="nucleotide sequence ID" value="NZ_JACHXA010000002.1"/>
</dbReference>
<dbReference type="PANTHER" id="PTHR30621:SF0">
    <property type="entry name" value="BIFUNCTIONAL GLUTAMINE SYNTHETASE ADENYLYLTRANSFERASE_ADENYLYL-REMOVING ENZYME"/>
    <property type="match status" value="1"/>
</dbReference>
<dbReference type="Proteomes" id="UP000581135">
    <property type="component" value="Unassembled WGS sequence"/>
</dbReference>
<comment type="function">
    <text evidence="7">Involved in the regulation of glutamine synthetase GlnA, a key enzyme in the process to assimilate ammonia. When cellular nitrogen levels are high, the C-terminal adenylyl transferase (AT) inactivates GlnA by covalent transfer of an adenylyl group from ATP to specific tyrosine residue of GlnA, thus reducing its activity. Conversely, when nitrogen levels are low, the N-terminal adenylyl removase (AR) activates GlnA by removing the adenylyl group by phosphorolysis, increasing its activity. The regulatory region of GlnE binds the signal transduction protein PII (GlnB) which indicates the nitrogen status of the cell.</text>
</comment>
<dbReference type="SUPFAM" id="SSF81593">
    <property type="entry name" value="Nucleotidyltransferase substrate binding subunit/domain"/>
    <property type="match status" value="2"/>
</dbReference>
<dbReference type="PANTHER" id="PTHR30621">
    <property type="entry name" value="GLUTAMINE SYNTHETASE ADENYLYLTRANSFERASE"/>
    <property type="match status" value="1"/>
</dbReference>
<evidence type="ECO:0000259" key="8">
    <source>
        <dbReference type="Pfam" id="PF03710"/>
    </source>
</evidence>
<dbReference type="GO" id="GO:0047388">
    <property type="term" value="F:[glutamine synthetase]-adenylyl-L-tyrosine phosphorylase activity"/>
    <property type="evidence" value="ECO:0007669"/>
    <property type="project" value="UniProtKB-EC"/>
</dbReference>
<evidence type="ECO:0000256" key="3">
    <source>
        <dbReference type="ARBA" id="ARBA00022741"/>
    </source>
</evidence>
<dbReference type="GO" id="GO:0000820">
    <property type="term" value="P:regulation of glutamine family amino acid metabolic process"/>
    <property type="evidence" value="ECO:0007669"/>
    <property type="project" value="UniProtKB-UniRule"/>
</dbReference>
<dbReference type="GO" id="GO:0005829">
    <property type="term" value="C:cytosol"/>
    <property type="evidence" value="ECO:0007669"/>
    <property type="project" value="TreeGrafter"/>
</dbReference>
<dbReference type="InterPro" id="IPR005190">
    <property type="entry name" value="GlnE_rpt_dom"/>
</dbReference>
<comment type="similarity">
    <text evidence="7">Belongs to the GlnE family.</text>
</comment>
<gene>
    <name evidence="7" type="primary">glnE</name>
    <name evidence="10" type="ORF">FHR98_000742</name>
</gene>
<keyword evidence="5 7" id="KW-0460">Magnesium</keyword>
<dbReference type="EMBL" id="JACHXA010000002">
    <property type="protein sequence ID" value="MBB3064470.1"/>
    <property type="molecule type" value="Genomic_DNA"/>
</dbReference>
<protein>
    <recommendedName>
        <fullName evidence="7">Bifunctional glutamine synthetase adenylyltransferase/adenylyl-removing enzyme</fullName>
    </recommendedName>
    <alternativeName>
        <fullName evidence="7">ATP:glutamine synthetase adenylyltransferase</fullName>
    </alternativeName>
    <alternativeName>
        <fullName evidence="7">ATase</fullName>
    </alternativeName>
    <domain>
        <recommendedName>
            <fullName evidence="7">Glutamine synthetase adenylyl-L-tyrosine phosphorylase</fullName>
            <ecNumber evidence="7">2.7.7.89</ecNumber>
        </recommendedName>
        <alternativeName>
            <fullName evidence="7">Adenylyl removase</fullName>
            <shortName evidence="7">AR</shortName>
            <shortName evidence="7">AT-N</shortName>
        </alternativeName>
    </domain>
    <domain>
        <recommendedName>
            <fullName evidence="7">Glutamine synthetase adenylyl transferase</fullName>
            <ecNumber evidence="7">2.7.7.42</ecNumber>
        </recommendedName>
        <alternativeName>
            <fullName evidence="7">Adenylyl transferase</fullName>
            <shortName evidence="7">AT</shortName>
            <shortName evidence="7">AT-C</shortName>
        </alternativeName>
    </domain>
</protein>
<dbReference type="GO" id="GO:0000287">
    <property type="term" value="F:magnesium ion binding"/>
    <property type="evidence" value="ECO:0007669"/>
    <property type="project" value="UniProtKB-UniRule"/>
</dbReference>
<feature type="domain" description="Glutamate-ammonia ligase adenylyltransferase repeated" evidence="8">
    <location>
        <begin position="57"/>
        <end position="299"/>
    </location>
</feature>
<dbReference type="InterPro" id="IPR023057">
    <property type="entry name" value="GlnE"/>
</dbReference>
<sequence length="987" mass="109473">MHSAFLQDNTKLLVGNRPRAERCLEQWLDNLQRSEGEPWHAAAQTLVESADSRLLLEVIFGNSPHLSACALADPGFTAMLFEKGPPALDASNARLVDEVGQAENQVAVMRALRQAKRRMALAVGVIDITAAQPLELITAALSDFAELALDIALAFLLRQAAQRGELEFQEGEDPLSSVGYFLLGMGKLGAKELNYSSDIDLIAIYDPQKAPLTGKRDHQDLFVRLTRDVARIMDERTADGYVFRTDFRLRPDPAAMPLALTYLAAETYYESLGQNWERAAMIKARTVAGDRKLGAEFLRSLRPFVWRRNLDFWAIQDIHSIKRQIHAAKGGKEIAVEGHNIKLGRGGIREIEFFVQTQQLIYGGRDPTLRTSQTLEGLQLLAANRRIEPKTAEDMTQAYRELRRIEHRLQMIEDQQTHSIPTQPEALAEVAAFLGFDEVAAFRRHLIAILETVERYYAALFEESADLAERGNLVFTGGEPDPDTMTTLTDMGFSDGERVYNLVKGWHHGRYRALRATRARQILTEIMPTLLQELADTPDPDESILRFDAFMQGLPAGVQLFSMIHANPSLLDLLAEVMGSAPLLAEHLSRRPGLLDAVLSGDFFDAVPDTEALRTELSGHLEQARDFEDVLELSRQWANDRKFQVGVQLLRQACGNEEAARALSDIAEVTIGALHHAVARQISTQHGTASQAGMAVVALGKLGAREMTPTSDLDLVFLYDADSNHPSDGAKPLAASQYYARLGQRLITAVSAMTGEGRLYEIDMRLRPSGNKGPLALTLDGFRRYQTSEAWTWEHMALTRARVVSADAELGERISQTIREILTAPRDNDRLLADVASMRERMAKEHTAKTPWSIKHWRGGIVDLEFLTQYLLLRHCAERPDILTGNTPEALRKLAEAGFLDPTDAENLCEAGGLLLTLQSLLRLTLKGELDEETAPQGLKDVLARAGGALDFDALRDKLKAANDLVLSSYMSFIGDPAKALVPETQT</sequence>
<evidence type="ECO:0000313" key="10">
    <source>
        <dbReference type="EMBL" id="MBB3064470.1"/>
    </source>
</evidence>
<name>A0A839SRX9_9PROT</name>
<evidence type="ECO:0000256" key="6">
    <source>
        <dbReference type="ARBA" id="ARBA00023268"/>
    </source>
</evidence>
<dbReference type="CDD" id="cd05401">
    <property type="entry name" value="NT_GlnE_GlnD_like"/>
    <property type="match status" value="2"/>
</dbReference>
<dbReference type="Pfam" id="PF03710">
    <property type="entry name" value="GlnE"/>
    <property type="match status" value="2"/>
</dbReference>
<dbReference type="Gene3D" id="1.20.120.330">
    <property type="entry name" value="Nucleotidyltransferases domain 2"/>
    <property type="match status" value="2"/>
</dbReference>
<feature type="domain" description="Glutamate-ammonia ligase adenylyltransferase repeated" evidence="8">
    <location>
        <begin position="573"/>
        <end position="814"/>
    </location>
</feature>
<evidence type="ECO:0000256" key="7">
    <source>
        <dbReference type="HAMAP-Rule" id="MF_00802"/>
    </source>
</evidence>
<dbReference type="InterPro" id="IPR043519">
    <property type="entry name" value="NT_sf"/>
</dbReference>
<evidence type="ECO:0000256" key="5">
    <source>
        <dbReference type="ARBA" id="ARBA00022842"/>
    </source>
</evidence>
<organism evidence="10 11">
    <name type="scientific">Limibacillus halophilus</name>
    <dbReference type="NCBI Taxonomy" id="1579333"/>
    <lineage>
        <taxon>Bacteria</taxon>
        <taxon>Pseudomonadati</taxon>
        <taxon>Pseudomonadota</taxon>
        <taxon>Alphaproteobacteria</taxon>
        <taxon>Rhodospirillales</taxon>
        <taxon>Rhodovibrionaceae</taxon>
        <taxon>Limibacillus</taxon>
    </lineage>
</organism>
<evidence type="ECO:0000313" key="11">
    <source>
        <dbReference type="Proteomes" id="UP000581135"/>
    </source>
</evidence>
<comment type="caution">
    <text evidence="10">The sequence shown here is derived from an EMBL/GenBank/DDBJ whole genome shotgun (WGS) entry which is preliminary data.</text>
</comment>
<dbReference type="InterPro" id="IPR013546">
    <property type="entry name" value="PII_UdlTrfase/GS_AdlTrfase"/>
</dbReference>
<reference evidence="10 11" key="1">
    <citation type="submission" date="2020-08" db="EMBL/GenBank/DDBJ databases">
        <title>Genomic Encyclopedia of Type Strains, Phase III (KMG-III): the genomes of soil and plant-associated and newly described type strains.</title>
        <authorList>
            <person name="Whitman W."/>
        </authorList>
    </citation>
    <scope>NUCLEOTIDE SEQUENCE [LARGE SCALE GENOMIC DNA]</scope>
    <source>
        <strain evidence="10 11">CECT 8803</strain>
    </source>
</reference>
<keyword evidence="3 7" id="KW-0547">Nucleotide-binding</keyword>
<dbReference type="Gene3D" id="1.20.120.1510">
    <property type="match status" value="1"/>
</dbReference>
<dbReference type="GO" id="GO:0008882">
    <property type="term" value="F:[glutamate-ammonia-ligase] adenylyltransferase activity"/>
    <property type="evidence" value="ECO:0007669"/>
    <property type="project" value="UniProtKB-UniRule"/>
</dbReference>
<keyword evidence="6 7" id="KW-0511">Multifunctional enzyme</keyword>
<dbReference type="NCBIfam" id="NF010706">
    <property type="entry name" value="PRK14108.1"/>
    <property type="match status" value="1"/>
</dbReference>
<dbReference type="Gene3D" id="3.30.460.10">
    <property type="entry name" value="Beta Polymerase, domain 2"/>
    <property type="match status" value="2"/>
</dbReference>
<dbReference type="HAMAP" id="MF_00802">
    <property type="entry name" value="GlnE"/>
    <property type="match status" value="1"/>
</dbReference>
<dbReference type="NCBIfam" id="NF008292">
    <property type="entry name" value="PRK11072.1"/>
    <property type="match status" value="1"/>
</dbReference>
<feature type="region of interest" description="Adenylyl transferase" evidence="7">
    <location>
        <begin position="468"/>
        <end position="987"/>
    </location>
</feature>
<evidence type="ECO:0000259" key="9">
    <source>
        <dbReference type="Pfam" id="PF08335"/>
    </source>
</evidence>